<dbReference type="EMBL" id="RWJN01000166">
    <property type="protein sequence ID" value="TCD65725.1"/>
    <property type="molecule type" value="Genomic_DNA"/>
</dbReference>
<accession>A0A4R0RIS0</accession>
<gene>
    <name evidence="2" type="ORF">EIP91_002254</name>
</gene>
<dbReference type="AlphaFoldDB" id="A0A4R0RIS0"/>
<evidence type="ECO:0000256" key="1">
    <source>
        <dbReference type="SAM" id="MobiDB-lite"/>
    </source>
</evidence>
<dbReference type="Proteomes" id="UP000292702">
    <property type="component" value="Unassembled WGS sequence"/>
</dbReference>
<feature type="region of interest" description="Disordered" evidence="1">
    <location>
        <begin position="117"/>
        <end position="147"/>
    </location>
</feature>
<name>A0A4R0RIS0_9APHY</name>
<evidence type="ECO:0000313" key="3">
    <source>
        <dbReference type="Proteomes" id="UP000292702"/>
    </source>
</evidence>
<sequence>MPRTLKQKGAHYGAGVQTAREELHAFVRQKLADITEEDEVKMRWTPSSFLRFVSVPYHVILVAPTNVDALVNPSQLSSVPKLQDCLDRWRSGEIHFQKLSDADFVLYTASLPEPEEKKVRVDKGRRRPRRPVETRSKKRTRFKQDLTPEFVDEQQYNL</sequence>
<keyword evidence="3" id="KW-1185">Reference proteome</keyword>
<reference evidence="2 3" key="1">
    <citation type="submission" date="2018-11" db="EMBL/GenBank/DDBJ databases">
        <title>Genome assembly of Steccherinum ochraceum LE-BIN_3174, the white-rot fungus of the Steccherinaceae family (The Residual Polyporoid clade, Polyporales, Basidiomycota).</title>
        <authorList>
            <person name="Fedorova T.V."/>
            <person name="Glazunova O.A."/>
            <person name="Landesman E.O."/>
            <person name="Moiseenko K.V."/>
            <person name="Psurtseva N.V."/>
            <person name="Savinova O.S."/>
            <person name="Shakhova N.V."/>
            <person name="Tyazhelova T.V."/>
            <person name="Vasina D.V."/>
        </authorList>
    </citation>
    <scope>NUCLEOTIDE SEQUENCE [LARGE SCALE GENOMIC DNA]</scope>
    <source>
        <strain evidence="2 3">LE-BIN_3174</strain>
    </source>
</reference>
<protein>
    <submittedName>
        <fullName evidence="2">Uncharacterized protein</fullName>
    </submittedName>
</protein>
<organism evidence="2 3">
    <name type="scientific">Steccherinum ochraceum</name>
    <dbReference type="NCBI Taxonomy" id="92696"/>
    <lineage>
        <taxon>Eukaryota</taxon>
        <taxon>Fungi</taxon>
        <taxon>Dikarya</taxon>
        <taxon>Basidiomycota</taxon>
        <taxon>Agaricomycotina</taxon>
        <taxon>Agaricomycetes</taxon>
        <taxon>Polyporales</taxon>
        <taxon>Steccherinaceae</taxon>
        <taxon>Steccherinum</taxon>
    </lineage>
</organism>
<comment type="caution">
    <text evidence="2">The sequence shown here is derived from an EMBL/GenBank/DDBJ whole genome shotgun (WGS) entry which is preliminary data.</text>
</comment>
<proteinExistence type="predicted"/>
<evidence type="ECO:0000313" key="2">
    <source>
        <dbReference type="EMBL" id="TCD65725.1"/>
    </source>
</evidence>